<protein>
    <recommendedName>
        <fullName evidence="3">Addiction module component</fullName>
    </recommendedName>
</protein>
<gene>
    <name evidence="1" type="ORF">RT717_23520</name>
</gene>
<name>A0ABZ0IM00_9BACT</name>
<proteinExistence type="predicted"/>
<evidence type="ECO:0008006" key="3">
    <source>
        <dbReference type="Google" id="ProtNLM"/>
    </source>
</evidence>
<evidence type="ECO:0000313" key="2">
    <source>
        <dbReference type="Proteomes" id="UP001302349"/>
    </source>
</evidence>
<reference evidence="1 2" key="1">
    <citation type="journal article" date="2023" name="Microbiol. Resour. Announc.">
        <title>Complete Genome Sequence of Imperialibacter roseus strain P4T.</title>
        <authorList>
            <person name="Tizabi D.R."/>
            <person name="Bachvaroff T."/>
            <person name="Hill R.T."/>
        </authorList>
    </citation>
    <scope>NUCLEOTIDE SEQUENCE [LARGE SCALE GENOMIC DNA]</scope>
    <source>
        <strain evidence="1 2">P4T</strain>
    </source>
</reference>
<sequence length="73" mass="8505">MKQKELEQLLKRYLKDSSSEFEKLEVERWFEDISNNDIDLSESEKIEIKDRMLARILEAREQGGASLPFGVGS</sequence>
<dbReference type="EMBL" id="CP136051">
    <property type="protein sequence ID" value="WOK06049.1"/>
    <property type="molecule type" value="Genomic_DNA"/>
</dbReference>
<accession>A0ABZ0IM00</accession>
<dbReference type="RefSeq" id="WP_317488788.1">
    <property type="nucleotide sequence ID" value="NZ_CP136051.1"/>
</dbReference>
<organism evidence="1 2">
    <name type="scientific">Imperialibacter roseus</name>
    <dbReference type="NCBI Taxonomy" id="1324217"/>
    <lineage>
        <taxon>Bacteria</taxon>
        <taxon>Pseudomonadati</taxon>
        <taxon>Bacteroidota</taxon>
        <taxon>Cytophagia</taxon>
        <taxon>Cytophagales</taxon>
        <taxon>Flammeovirgaceae</taxon>
        <taxon>Imperialibacter</taxon>
    </lineage>
</organism>
<evidence type="ECO:0000313" key="1">
    <source>
        <dbReference type="EMBL" id="WOK06049.1"/>
    </source>
</evidence>
<keyword evidence="2" id="KW-1185">Reference proteome</keyword>
<dbReference type="Proteomes" id="UP001302349">
    <property type="component" value="Chromosome"/>
</dbReference>